<dbReference type="Gene3D" id="1.10.340.70">
    <property type="match status" value="1"/>
</dbReference>
<organism evidence="1 2">
    <name type="scientific">Trichinella pseudospiralis</name>
    <name type="common">Parasitic roundworm</name>
    <dbReference type="NCBI Taxonomy" id="6337"/>
    <lineage>
        <taxon>Eukaryota</taxon>
        <taxon>Metazoa</taxon>
        <taxon>Ecdysozoa</taxon>
        <taxon>Nematoda</taxon>
        <taxon>Enoplea</taxon>
        <taxon>Dorylaimia</taxon>
        <taxon>Trichinellida</taxon>
        <taxon>Trichinellidae</taxon>
        <taxon>Trichinella</taxon>
    </lineage>
</organism>
<dbReference type="EMBL" id="JYDT01000002">
    <property type="protein sequence ID" value="KRY93403.1"/>
    <property type="molecule type" value="Genomic_DNA"/>
</dbReference>
<dbReference type="Pfam" id="PF17921">
    <property type="entry name" value="Integrase_H2C2"/>
    <property type="match status" value="1"/>
</dbReference>
<dbReference type="Proteomes" id="UP000054995">
    <property type="component" value="Unassembled WGS sequence"/>
</dbReference>
<dbReference type="InterPro" id="IPR041588">
    <property type="entry name" value="Integrase_H2C2"/>
</dbReference>
<dbReference type="OrthoDB" id="6077919at2759"/>
<evidence type="ECO:0000313" key="1">
    <source>
        <dbReference type="EMBL" id="KRY93403.1"/>
    </source>
</evidence>
<keyword evidence="2" id="KW-1185">Reference proteome</keyword>
<protein>
    <submittedName>
        <fullName evidence="1">Gypsy retrotransposon integrase-like protein 1</fullName>
    </submittedName>
</protein>
<comment type="caution">
    <text evidence="1">The sequence shown here is derived from an EMBL/GenBank/DDBJ whole genome shotgun (WGS) entry which is preliminary data.</text>
</comment>
<gene>
    <name evidence="1" type="primary">Gin1</name>
    <name evidence="1" type="ORF">T4D_12133</name>
</gene>
<accession>A0A0V1G586</accession>
<name>A0A0V1G586_TRIPS</name>
<evidence type="ECO:0000313" key="2">
    <source>
        <dbReference type="Proteomes" id="UP000054995"/>
    </source>
</evidence>
<reference evidence="1 2" key="1">
    <citation type="submission" date="2015-01" db="EMBL/GenBank/DDBJ databases">
        <title>Evolution of Trichinella species and genotypes.</title>
        <authorList>
            <person name="Korhonen P.K."/>
            <person name="Edoardo P."/>
            <person name="Giuseppe L.R."/>
            <person name="Gasser R.B."/>
        </authorList>
    </citation>
    <scope>NUCLEOTIDE SEQUENCE [LARGE SCALE GENOMIC DNA]</scope>
    <source>
        <strain evidence="1">ISS470</strain>
    </source>
</reference>
<sequence length="199" mass="23453">MRRSCRLEPPMRNKQLALACFVFCCFFAMDIELYQNLMMILMENRFPENLDANGRKKLQRMVRRSSGRYFCLQNGMLMHRSKLKKVVRYRIVVCGDETKLKVLEALHGRGPSVPHVGWNKLFALASSRFFWRNMVKDVREFCKNCTECRTDLAKNDNTSVKVHLDTSTQAKCKASENEKCQIQKPQHTQNSNHCWRPWE</sequence>
<proteinExistence type="predicted"/>